<comment type="caution">
    <text evidence="6">The sequence shown here is derived from an EMBL/GenBank/DDBJ whole genome shotgun (WGS) entry which is preliminary data.</text>
</comment>
<keyword evidence="2" id="KW-0238">DNA-binding</keyword>
<evidence type="ECO:0000313" key="6">
    <source>
        <dbReference type="EMBL" id="PHQ40174.1"/>
    </source>
</evidence>
<evidence type="ECO:0000256" key="1">
    <source>
        <dbReference type="ARBA" id="ARBA00023015"/>
    </source>
</evidence>
<dbReference type="PANTHER" id="PTHR30136:SF35">
    <property type="entry name" value="HTH-TYPE TRANSCRIPTIONAL REGULATOR RV1719"/>
    <property type="match status" value="1"/>
</dbReference>
<evidence type="ECO:0000259" key="5">
    <source>
        <dbReference type="PROSITE" id="PS51078"/>
    </source>
</evidence>
<dbReference type="InterPro" id="IPR011991">
    <property type="entry name" value="ArsR-like_HTH"/>
</dbReference>
<protein>
    <submittedName>
        <fullName evidence="6">IclR family transcriptional regulator</fullName>
    </submittedName>
</protein>
<dbReference type="InterPro" id="IPR005471">
    <property type="entry name" value="Tscrpt_reg_IclR_N"/>
</dbReference>
<sequence>MANTHKTDGGRRIQSVEIALNIIDVLQEEGQSGVTDLARNLDHSKSTIHSHLRTLEDRKLIVKKDAGYRLSLQILSMAENVKNQVGNYDVIKSQVDELVDETGEIVQFGIEEYGKVSYLHKAMGEQSVETVSQVGMRQPMYSTSLGKAILTYLPEDRTEEIIQSMEFEAKTSETITSPTELHEELNRIEENGYAIDDEENINGLRCIATPVRDGETVLGAISITGPSSRVTDERLHGELAEAVQRAANIIELNTKFS</sequence>
<dbReference type="Gene3D" id="3.30.450.40">
    <property type="match status" value="1"/>
</dbReference>
<dbReference type="AlphaFoldDB" id="A0A2G1WME3"/>
<dbReference type="SUPFAM" id="SSF55781">
    <property type="entry name" value="GAF domain-like"/>
    <property type="match status" value="1"/>
</dbReference>
<feature type="domain" description="HTH iclR-type" evidence="4">
    <location>
        <begin position="13"/>
        <end position="72"/>
    </location>
</feature>
<dbReference type="InterPro" id="IPR014757">
    <property type="entry name" value="Tscrpt_reg_IclR_C"/>
</dbReference>
<dbReference type="Pfam" id="PF09339">
    <property type="entry name" value="HTH_IclR"/>
    <property type="match status" value="1"/>
</dbReference>
<dbReference type="SMART" id="SM00346">
    <property type="entry name" value="HTH_ICLR"/>
    <property type="match status" value="1"/>
</dbReference>
<evidence type="ECO:0000256" key="2">
    <source>
        <dbReference type="ARBA" id="ARBA00023125"/>
    </source>
</evidence>
<dbReference type="OrthoDB" id="14763at2157"/>
<evidence type="ECO:0000259" key="4">
    <source>
        <dbReference type="PROSITE" id="PS51077"/>
    </source>
</evidence>
<dbReference type="InterPro" id="IPR050707">
    <property type="entry name" value="HTH_MetabolicPath_Reg"/>
</dbReference>
<dbReference type="InterPro" id="IPR029016">
    <property type="entry name" value="GAF-like_dom_sf"/>
</dbReference>
<keyword evidence="7" id="KW-1185">Reference proteome</keyword>
<keyword evidence="1" id="KW-0805">Transcription regulation</keyword>
<organism evidence="6 7">
    <name type="scientific">Halorubrum persicum</name>
    <dbReference type="NCBI Taxonomy" id="1383844"/>
    <lineage>
        <taxon>Archaea</taxon>
        <taxon>Methanobacteriati</taxon>
        <taxon>Methanobacteriota</taxon>
        <taxon>Stenosarchaea group</taxon>
        <taxon>Halobacteria</taxon>
        <taxon>Halobacteriales</taxon>
        <taxon>Haloferacaceae</taxon>
        <taxon>Halorubrum</taxon>
    </lineage>
</organism>
<name>A0A2G1WME3_9EURY</name>
<dbReference type="Proteomes" id="UP000222824">
    <property type="component" value="Unassembled WGS sequence"/>
</dbReference>
<dbReference type="InterPro" id="IPR036388">
    <property type="entry name" value="WH-like_DNA-bd_sf"/>
</dbReference>
<feature type="domain" description="IclR-ED" evidence="5">
    <location>
        <begin position="73"/>
        <end position="256"/>
    </location>
</feature>
<dbReference type="GO" id="GO:0003700">
    <property type="term" value="F:DNA-binding transcription factor activity"/>
    <property type="evidence" value="ECO:0007669"/>
    <property type="project" value="TreeGrafter"/>
</dbReference>
<accession>A0A2G1WME3</accession>
<dbReference type="EMBL" id="NHOA01000016">
    <property type="protein sequence ID" value="PHQ40174.1"/>
    <property type="molecule type" value="Genomic_DNA"/>
</dbReference>
<reference evidence="6 7" key="1">
    <citation type="journal article" date="2014" name="Front. Microbiol.">
        <title>Population and genomic analysis of the genus Halorubrum.</title>
        <authorList>
            <person name="Fullmer M.S."/>
            <person name="Soucy S.M."/>
            <person name="Swithers K.S."/>
            <person name="Makkay A.M."/>
            <person name="Wheeler R."/>
            <person name="Ventosa A."/>
            <person name="Gogarten J.P."/>
            <person name="Papke R.T."/>
        </authorList>
    </citation>
    <scope>NUCLEOTIDE SEQUENCE [LARGE SCALE GENOMIC DNA]</scope>
    <source>
        <strain evidence="6 7">C49</strain>
    </source>
</reference>
<dbReference type="Gene3D" id="1.10.10.10">
    <property type="entry name" value="Winged helix-like DNA-binding domain superfamily/Winged helix DNA-binding domain"/>
    <property type="match status" value="1"/>
</dbReference>
<dbReference type="PROSITE" id="PS51078">
    <property type="entry name" value="ICLR_ED"/>
    <property type="match status" value="1"/>
</dbReference>
<dbReference type="PANTHER" id="PTHR30136">
    <property type="entry name" value="HELIX-TURN-HELIX TRANSCRIPTIONAL REGULATOR, ICLR FAMILY"/>
    <property type="match status" value="1"/>
</dbReference>
<dbReference type="SUPFAM" id="SSF46785">
    <property type="entry name" value="Winged helix' DNA-binding domain"/>
    <property type="match status" value="1"/>
</dbReference>
<dbReference type="PROSITE" id="PS51077">
    <property type="entry name" value="HTH_ICLR"/>
    <property type="match status" value="1"/>
</dbReference>
<proteinExistence type="predicted"/>
<dbReference type="GO" id="GO:0045892">
    <property type="term" value="P:negative regulation of DNA-templated transcription"/>
    <property type="evidence" value="ECO:0007669"/>
    <property type="project" value="TreeGrafter"/>
</dbReference>
<evidence type="ECO:0000256" key="3">
    <source>
        <dbReference type="ARBA" id="ARBA00023163"/>
    </source>
</evidence>
<dbReference type="CDD" id="cd00090">
    <property type="entry name" value="HTH_ARSR"/>
    <property type="match status" value="1"/>
</dbReference>
<dbReference type="GO" id="GO:0003677">
    <property type="term" value="F:DNA binding"/>
    <property type="evidence" value="ECO:0007669"/>
    <property type="project" value="UniProtKB-KW"/>
</dbReference>
<keyword evidence="3" id="KW-0804">Transcription</keyword>
<dbReference type="RefSeq" id="WP_099254144.1">
    <property type="nucleotide sequence ID" value="NZ_NHOA01000016.1"/>
</dbReference>
<evidence type="ECO:0000313" key="7">
    <source>
        <dbReference type="Proteomes" id="UP000222824"/>
    </source>
</evidence>
<dbReference type="InterPro" id="IPR036390">
    <property type="entry name" value="WH_DNA-bd_sf"/>
</dbReference>
<gene>
    <name evidence="6" type="ORF">DJ69_02345</name>
</gene>
<dbReference type="Pfam" id="PF01614">
    <property type="entry name" value="IclR_C"/>
    <property type="match status" value="1"/>
</dbReference>